<evidence type="ECO:0000313" key="7">
    <source>
        <dbReference type="Proteomes" id="UP000198304"/>
    </source>
</evidence>
<evidence type="ECO:0000313" key="6">
    <source>
        <dbReference type="EMBL" id="SNS88088.1"/>
    </source>
</evidence>
<dbReference type="GO" id="GO:0140359">
    <property type="term" value="F:ABC-type transporter activity"/>
    <property type="evidence" value="ECO:0007669"/>
    <property type="project" value="InterPro"/>
</dbReference>
<dbReference type="Proteomes" id="UP000198304">
    <property type="component" value="Unassembled WGS sequence"/>
</dbReference>
<dbReference type="InterPro" id="IPR011527">
    <property type="entry name" value="ABC1_TM_dom"/>
</dbReference>
<protein>
    <recommendedName>
        <fullName evidence="5">ABC transmembrane type-1 domain-containing protein</fullName>
    </recommendedName>
</protein>
<dbReference type="RefSeq" id="WP_141131501.1">
    <property type="nucleotide sequence ID" value="NZ_FZOJ01000025.1"/>
</dbReference>
<dbReference type="OrthoDB" id="9762778at2"/>
<comment type="subcellular location">
    <subcellularLocation>
        <location evidence="1">Cell membrane</location>
        <topology evidence="1">Multi-pass membrane protein</topology>
    </subcellularLocation>
</comment>
<name>A0A239I469_9FIRM</name>
<sequence>MSLFIKTRAHGWGLGASHHLAYNALMGLREKMVDKLLKMPMGKVSQYGTGNLKKIFVENIEDMELILAHMIPEGVANI</sequence>
<evidence type="ECO:0000256" key="3">
    <source>
        <dbReference type="ARBA" id="ARBA00022989"/>
    </source>
</evidence>
<dbReference type="AlphaFoldDB" id="A0A239I469"/>
<evidence type="ECO:0000256" key="2">
    <source>
        <dbReference type="ARBA" id="ARBA00022692"/>
    </source>
</evidence>
<dbReference type="GO" id="GO:0005886">
    <property type="term" value="C:plasma membrane"/>
    <property type="evidence" value="ECO:0007669"/>
    <property type="project" value="UniProtKB-SubCell"/>
</dbReference>
<keyword evidence="4" id="KW-0472">Membrane</keyword>
<reference evidence="6 7" key="1">
    <citation type="submission" date="2017-06" db="EMBL/GenBank/DDBJ databases">
        <authorList>
            <person name="Kim H.J."/>
            <person name="Triplett B.A."/>
        </authorList>
    </citation>
    <scope>NUCLEOTIDE SEQUENCE [LARGE SCALE GENOMIC DNA]</scope>
    <source>
        <strain evidence="6 7">SCA</strain>
    </source>
</reference>
<dbReference type="EMBL" id="FZOJ01000025">
    <property type="protein sequence ID" value="SNS88088.1"/>
    <property type="molecule type" value="Genomic_DNA"/>
</dbReference>
<keyword evidence="2" id="KW-0812">Transmembrane</keyword>
<organism evidence="6 7">
    <name type="scientific">Anaerovirgula multivorans</name>
    <dbReference type="NCBI Taxonomy" id="312168"/>
    <lineage>
        <taxon>Bacteria</taxon>
        <taxon>Bacillati</taxon>
        <taxon>Bacillota</taxon>
        <taxon>Clostridia</taxon>
        <taxon>Peptostreptococcales</taxon>
        <taxon>Natronincolaceae</taxon>
        <taxon>Anaerovirgula</taxon>
    </lineage>
</organism>
<dbReference type="PROSITE" id="PS50929">
    <property type="entry name" value="ABC_TM1F"/>
    <property type="match status" value="1"/>
</dbReference>
<evidence type="ECO:0000256" key="1">
    <source>
        <dbReference type="ARBA" id="ARBA00004651"/>
    </source>
</evidence>
<gene>
    <name evidence="6" type="ORF">SAMN05446037_102546</name>
</gene>
<feature type="domain" description="ABC transmembrane type-1" evidence="5">
    <location>
        <begin position="17"/>
        <end position="78"/>
    </location>
</feature>
<dbReference type="SUPFAM" id="SSF90123">
    <property type="entry name" value="ABC transporter transmembrane region"/>
    <property type="match status" value="1"/>
</dbReference>
<evidence type="ECO:0000259" key="5">
    <source>
        <dbReference type="PROSITE" id="PS50929"/>
    </source>
</evidence>
<proteinExistence type="predicted"/>
<keyword evidence="3" id="KW-1133">Transmembrane helix</keyword>
<evidence type="ECO:0000256" key="4">
    <source>
        <dbReference type="ARBA" id="ARBA00023136"/>
    </source>
</evidence>
<keyword evidence="7" id="KW-1185">Reference proteome</keyword>
<accession>A0A239I469</accession>
<dbReference type="InterPro" id="IPR036640">
    <property type="entry name" value="ABC1_TM_sf"/>
</dbReference>
<dbReference type="GO" id="GO:0005524">
    <property type="term" value="F:ATP binding"/>
    <property type="evidence" value="ECO:0007669"/>
    <property type="project" value="InterPro"/>
</dbReference>